<proteinExistence type="predicted"/>
<dbReference type="Proteomes" id="UP000828941">
    <property type="component" value="Chromosome 4"/>
</dbReference>
<name>A0ACB9PGX5_BAUVA</name>
<evidence type="ECO:0000313" key="2">
    <source>
        <dbReference type="Proteomes" id="UP000828941"/>
    </source>
</evidence>
<reference evidence="1 2" key="1">
    <citation type="journal article" date="2022" name="DNA Res.">
        <title>Chromosomal-level genome assembly of the orchid tree Bauhinia variegata (Leguminosae; Cercidoideae) supports the allotetraploid origin hypothesis of Bauhinia.</title>
        <authorList>
            <person name="Zhong Y."/>
            <person name="Chen Y."/>
            <person name="Zheng D."/>
            <person name="Pang J."/>
            <person name="Liu Y."/>
            <person name="Luo S."/>
            <person name="Meng S."/>
            <person name="Qian L."/>
            <person name="Wei D."/>
            <person name="Dai S."/>
            <person name="Zhou R."/>
        </authorList>
    </citation>
    <scope>NUCLEOTIDE SEQUENCE [LARGE SCALE GENOMIC DNA]</scope>
    <source>
        <strain evidence="1">BV-YZ2020</strain>
    </source>
</reference>
<sequence length="86" mass="9451">MGLELSPVALLHGNKPIITPPVGMNLIVKIGEGLMAVAGIFPRGIRFRKAFPLHKMEYRHKALAWKCGIPNATLPTMAALLDMQLY</sequence>
<protein>
    <submittedName>
        <fullName evidence="1">Uncharacterized protein</fullName>
    </submittedName>
</protein>
<organism evidence="1 2">
    <name type="scientific">Bauhinia variegata</name>
    <name type="common">Purple orchid tree</name>
    <name type="synonym">Phanera variegata</name>
    <dbReference type="NCBI Taxonomy" id="167791"/>
    <lineage>
        <taxon>Eukaryota</taxon>
        <taxon>Viridiplantae</taxon>
        <taxon>Streptophyta</taxon>
        <taxon>Embryophyta</taxon>
        <taxon>Tracheophyta</taxon>
        <taxon>Spermatophyta</taxon>
        <taxon>Magnoliopsida</taxon>
        <taxon>eudicotyledons</taxon>
        <taxon>Gunneridae</taxon>
        <taxon>Pentapetalae</taxon>
        <taxon>rosids</taxon>
        <taxon>fabids</taxon>
        <taxon>Fabales</taxon>
        <taxon>Fabaceae</taxon>
        <taxon>Cercidoideae</taxon>
        <taxon>Cercideae</taxon>
        <taxon>Bauhiniinae</taxon>
        <taxon>Bauhinia</taxon>
    </lineage>
</organism>
<dbReference type="EMBL" id="CM039429">
    <property type="protein sequence ID" value="KAI4347691.1"/>
    <property type="molecule type" value="Genomic_DNA"/>
</dbReference>
<gene>
    <name evidence="1" type="ORF">L6164_008479</name>
</gene>
<keyword evidence="2" id="KW-1185">Reference proteome</keyword>
<accession>A0ACB9PGX5</accession>
<comment type="caution">
    <text evidence="1">The sequence shown here is derived from an EMBL/GenBank/DDBJ whole genome shotgun (WGS) entry which is preliminary data.</text>
</comment>
<evidence type="ECO:0000313" key="1">
    <source>
        <dbReference type="EMBL" id="KAI4347691.1"/>
    </source>
</evidence>